<dbReference type="RefSeq" id="XP_030982853.1">
    <property type="nucleotide sequence ID" value="XM_031125422.1"/>
</dbReference>
<feature type="compositionally biased region" description="Basic and acidic residues" evidence="1">
    <location>
        <begin position="48"/>
        <end position="61"/>
    </location>
</feature>
<dbReference type="GeneID" id="41960331"/>
<evidence type="ECO:0000256" key="1">
    <source>
        <dbReference type="SAM" id="MobiDB-lite"/>
    </source>
</evidence>
<reference evidence="3" key="2">
    <citation type="submission" date="2019-10" db="EMBL/GenBank/DDBJ databases">
        <authorList>
            <consortium name="NCBI Genome Project"/>
        </authorList>
    </citation>
    <scope>NUCLEOTIDE SEQUENCE</scope>
    <source>
        <strain evidence="3">NI907</strain>
    </source>
</reference>
<proteinExistence type="predicted"/>
<reference evidence="3" key="3">
    <citation type="submission" date="2025-08" db="UniProtKB">
        <authorList>
            <consortium name="RefSeq"/>
        </authorList>
    </citation>
    <scope>IDENTIFICATION</scope>
    <source>
        <strain evidence="3">NI907</strain>
    </source>
</reference>
<evidence type="ECO:0000313" key="3">
    <source>
        <dbReference type="RefSeq" id="XP_030982853.1"/>
    </source>
</evidence>
<gene>
    <name evidence="3" type="ORF">PgNI_05390</name>
</gene>
<reference evidence="2 3" key="1">
    <citation type="journal article" date="2019" name="Mol. Biol. Evol.">
        <title>Blast fungal genomes show frequent chromosomal changes, gene gains and losses, and effector gene turnover.</title>
        <authorList>
            <person name="Gomez Luciano L.B."/>
            <person name="Jason Tsai I."/>
            <person name="Chuma I."/>
            <person name="Tosa Y."/>
            <person name="Chen Y.H."/>
            <person name="Li J.Y."/>
            <person name="Li M.Y."/>
            <person name="Jade Lu M.Y."/>
            <person name="Nakayashiki H."/>
            <person name="Li W.H."/>
        </authorList>
    </citation>
    <scope>NUCLEOTIDE SEQUENCE [LARGE SCALE GENOMIC DNA]</scope>
    <source>
        <strain evidence="2 3">NI907</strain>
    </source>
</reference>
<organism evidence="2 3">
    <name type="scientific">Pyricularia grisea</name>
    <name type="common">Crabgrass-specific blast fungus</name>
    <name type="synonym">Magnaporthe grisea</name>
    <dbReference type="NCBI Taxonomy" id="148305"/>
    <lineage>
        <taxon>Eukaryota</taxon>
        <taxon>Fungi</taxon>
        <taxon>Dikarya</taxon>
        <taxon>Ascomycota</taxon>
        <taxon>Pezizomycotina</taxon>
        <taxon>Sordariomycetes</taxon>
        <taxon>Sordariomycetidae</taxon>
        <taxon>Magnaporthales</taxon>
        <taxon>Pyriculariaceae</taxon>
        <taxon>Pyricularia</taxon>
    </lineage>
</organism>
<accession>A0A6P8B6S3</accession>
<dbReference type="AlphaFoldDB" id="A0A6P8B6S3"/>
<dbReference type="Proteomes" id="UP000515153">
    <property type="component" value="Chromosome I"/>
</dbReference>
<evidence type="ECO:0000313" key="2">
    <source>
        <dbReference type="Proteomes" id="UP000515153"/>
    </source>
</evidence>
<sequence length="148" mass="16359">MSSSRPWIEVARSVPTNVCPKVGAVLVWASAAATQISEPCMRKSRARLDLRSGPRRREMREKTKHPSQKEAMDARHLIHSLGSSAGMPAVPRARKSVLPWMARQTMDTKTLAPENATLSQIPDTEQHARIGMSAWVRVTSCCNLASQD</sequence>
<feature type="region of interest" description="Disordered" evidence="1">
    <location>
        <begin position="48"/>
        <end position="73"/>
    </location>
</feature>
<keyword evidence="2" id="KW-1185">Reference proteome</keyword>
<name>A0A6P8B6S3_PYRGI</name>
<dbReference type="KEGG" id="pgri:PgNI_05390"/>
<protein>
    <submittedName>
        <fullName evidence="3">Uncharacterized protein</fullName>
    </submittedName>
</protein>